<dbReference type="RefSeq" id="WP_186893769.1">
    <property type="nucleotide sequence ID" value="NZ_WJBE01000004.1"/>
</dbReference>
<comment type="caution">
    <text evidence="1">The sequence shown here is derived from an EMBL/GenBank/DDBJ whole genome shotgun (WGS) entry which is preliminary data.</text>
</comment>
<evidence type="ECO:0008006" key="3">
    <source>
        <dbReference type="Google" id="ProtNLM"/>
    </source>
</evidence>
<sequence length="93" mass="10552">MALMKSTQHAIRKDKWQAMIQERTESGLSIKTWCVNNQVSEGSYYYWLKTIREDSLVRAGTLAVTGCTEFAELTTKPIETKKRSQGVCAVVHL</sequence>
<evidence type="ECO:0000313" key="1">
    <source>
        <dbReference type="EMBL" id="MBC3899273.1"/>
    </source>
</evidence>
<keyword evidence="2" id="KW-1185">Reference proteome</keyword>
<organism evidence="1 2">
    <name type="scientific">Acetobacterium malicum</name>
    <dbReference type="NCBI Taxonomy" id="52692"/>
    <lineage>
        <taxon>Bacteria</taxon>
        <taxon>Bacillati</taxon>
        <taxon>Bacillota</taxon>
        <taxon>Clostridia</taxon>
        <taxon>Eubacteriales</taxon>
        <taxon>Eubacteriaceae</taxon>
        <taxon>Acetobacterium</taxon>
    </lineage>
</organism>
<proteinExistence type="predicted"/>
<dbReference type="NCBIfam" id="NF047593">
    <property type="entry name" value="IS66_ISAeme5_TnpA"/>
    <property type="match status" value="1"/>
</dbReference>
<dbReference type="Proteomes" id="UP000622405">
    <property type="component" value="Unassembled WGS sequence"/>
</dbReference>
<evidence type="ECO:0000313" key="2">
    <source>
        <dbReference type="Proteomes" id="UP000622405"/>
    </source>
</evidence>
<protein>
    <recommendedName>
        <fullName evidence="3">Transposase</fullName>
    </recommendedName>
</protein>
<dbReference type="EMBL" id="WJBE01000004">
    <property type="protein sequence ID" value="MBC3899273.1"/>
    <property type="molecule type" value="Genomic_DNA"/>
</dbReference>
<accession>A0ABR6YVQ8</accession>
<reference evidence="1 2" key="1">
    <citation type="journal article" date="2020" name="mSystems">
        <title>Defining Genomic and Predicted Metabolic Features of the Acetobacterium Genus.</title>
        <authorList>
            <person name="Ross D.E."/>
            <person name="Marshall C.W."/>
            <person name="Gulliver D."/>
            <person name="May H.D."/>
            <person name="Norman R.S."/>
        </authorList>
    </citation>
    <scope>NUCLEOTIDE SEQUENCE [LARGE SCALE GENOMIC DNA]</scope>
    <source>
        <strain evidence="1 2">DSM 4132</strain>
    </source>
</reference>
<name>A0ABR6YVQ8_9FIRM</name>
<gene>
    <name evidence="1" type="ORF">GH811_06565</name>
</gene>